<evidence type="ECO:0000313" key="2">
    <source>
        <dbReference type="Proteomes" id="UP000186313"/>
    </source>
</evidence>
<gene>
    <name evidence="1" type="ORF">BIY22_12370</name>
</gene>
<proteinExistence type="predicted"/>
<dbReference type="PIRSF" id="PIRSF028200">
    <property type="entry name" value="UCP028200"/>
    <property type="match status" value="1"/>
</dbReference>
<dbReference type="Proteomes" id="UP000186313">
    <property type="component" value="Unassembled WGS sequence"/>
</dbReference>
<name>A0A1Q9HBF0_9VIBR</name>
<dbReference type="STRING" id="1381081.BIY22_12370"/>
<accession>A0A1Q9HBF0</accession>
<dbReference type="Pfam" id="PF19795">
    <property type="entry name" value="DUF6279"/>
    <property type="match status" value="1"/>
</dbReference>
<comment type="caution">
    <text evidence="1">The sequence shown here is derived from an EMBL/GenBank/DDBJ whole genome shotgun (WGS) entry which is preliminary data.</text>
</comment>
<organism evidence="1 2">
    <name type="scientific">Vibrio panuliri</name>
    <dbReference type="NCBI Taxonomy" id="1381081"/>
    <lineage>
        <taxon>Bacteria</taxon>
        <taxon>Pseudomonadati</taxon>
        <taxon>Pseudomonadota</taxon>
        <taxon>Gammaproteobacteria</taxon>
        <taxon>Vibrionales</taxon>
        <taxon>Vibrionaceae</taxon>
        <taxon>Vibrio</taxon>
    </lineage>
</organism>
<dbReference type="PROSITE" id="PS51257">
    <property type="entry name" value="PROKAR_LIPOPROTEIN"/>
    <property type="match status" value="1"/>
</dbReference>
<sequence length="280" mass="33471">MKRWLSVVTLLLMLSGCGTKLVYDNLDWFAIRFIEQFVELETQQQDLVSDAIDHATPWHRRSEIPIYISHLDELLVLDPKQVTPQSFRYQQEKLREHSLRLARHFMPSIVALVSQMNDEQVESLMDEIRIRHTQFKNKYQDSSEVELRQRYRQKIEESLTEWLGELTPEQALELELWSQQWLVTTPLWIEYQTQVRVELMKLFAKRADSLALQHSIEALLYQPEQFYGPELALRIDYNTELVRKYLVNIINNMTPEQTQRFRSELQDWRDIASELVNEFG</sequence>
<dbReference type="InterPro" id="IPR016875">
    <property type="entry name" value="UCP028200"/>
</dbReference>
<reference evidence="1 2" key="1">
    <citation type="submission" date="2016-09" db="EMBL/GenBank/DDBJ databases">
        <title>Genomic Taxonomy of the Vibrionaceae.</title>
        <authorList>
            <person name="Gonzalez-Castillo A."/>
            <person name="Gomez-Gil B."/>
            <person name="Enciso-Ibarra K."/>
        </authorList>
    </citation>
    <scope>NUCLEOTIDE SEQUENCE [LARGE SCALE GENOMIC DNA]</scope>
    <source>
        <strain evidence="1 2">CAIM 703</strain>
    </source>
</reference>
<evidence type="ECO:0000313" key="1">
    <source>
        <dbReference type="EMBL" id="OLQ86433.1"/>
    </source>
</evidence>
<dbReference type="EMBL" id="MJMJ01000043">
    <property type="protein sequence ID" value="OLQ86433.1"/>
    <property type="molecule type" value="Genomic_DNA"/>
</dbReference>
<dbReference type="RefSeq" id="WP_075710431.1">
    <property type="nucleotide sequence ID" value="NZ_MJMJ01000043.1"/>
</dbReference>
<evidence type="ECO:0008006" key="3">
    <source>
        <dbReference type="Google" id="ProtNLM"/>
    </source>
</evidence>
<protein>
    <recommendedName>
        <fullName evidence="3">DNA polymerase III subunit alpha</fullName>
    </recommendedName>
</protein>
<dbReference type="OrthoDB" id="5767052at2"/>
<dbReference type="AlphaFoldDB" id="A0A1Q9HBF0"/>